<gene>
    <name evidence="11" type="primary">aguA</name>
    <name evidence="15" type="ORF">BJX66DRAFT_332186</name>
</gene>
<keyword evidence="10 11" id="KW-0732">Signal</keyword>
<keyword evidence="6 10" id="KW-0326">Glycosidase</keyword>
<evidence type="ECO:0000313" key="16">
    <source>
        <dbReference type="Proteomes" id="UP001610563"/>
    </source>
</evidence>
<dbReference type="Pfam" id="PF07477">
    <property type="entry name" value="Glyco_hydro_67C"/>
    <property type="match status" value="1"/>
</dbReference>
<dbReference type="Gene3D" id="3.20.20.80">
    <property type="entry name" value="Glycosidases"/>
    <property type="match status" value="1"/>
</dbReference>
<keyword evidence="16" id="KW-1185">Reference proteome</keyword>
<comment type="similarity">
    <text evidence="1 10 11">Belongs to the glycosyl hydrolase 67 family.</text>
</comment>
<dbReference type="Proteomes" id="UP001610563">
    <property type="component" value="Unassembled WGS sequence"/>
</dbReference>
<protein>
    <recommendedName>
        <fullName evidence="2 10">Alpha-glucuronidase</fullName>
        <ecNumber evidence="2 10">3.2.1.139</ecNumber>
    </recommendedName>
</protein>
<evidence type="ECO:0000256" key="10">
    <source>
        <dbReference type="PIRNR" id="PIRNR029900"/>
    </source>
</evidence>
<evidence type="ECO:0000256" key="11">
    <source>
        <dbReference type="RuleBase" id="RU361198"/>
    </source>
</evidence>
<keyword evidence="7 11" id="KW-0624">Polysaccharide degradation</keyword>
<comment type="catalytic activity">
    <reaction evidence="9 10 11">
        <text>an alpha-D-glucuronoside + H2O = D-glucuronate + an alcohol</text>
        <dbReference type="Rhea" id="RHEA:20005"/>
        <dbReference type="ChEBI" id="CHEBI:15377"/>
        <dbReference type="ChEBI" id="CHEBI:30879"/>
        <dbReference type="ChEBI" id="CHEBI:58720"/>
        <dbReference type="ChEBI" id="CHEBI:58899"/>
        <dbReference type="EC" id="3.2.1.139"/>
    </reaction>
</comment>
<dbReference type="PIRSF" id="PIRSF029900">
    <property type="entry name" value="Alpha-glucuronds"/>
    <property type="match status" value="1"/>
</dbReference>
<dbReference type="InterPro" id="IPR029018">
    <property type="entry name" value="Hex-like_dom2"/>
</dbReference>
<accession>A0ABR4GNX5</accession>
<dbReference type="PANTHER" id="PTHR39207:SF1">
    <property type="entry name" value="ALPHA-GLUCURONIDASE A"/>
    <property type="match status" value="1"/>
</dbReference>
<dbReference type="EC" id="3.2.1.139" evidence="2 10"/>
<evidence type="ECO:0000256" key="6">
    <source>
        <dbReference type="ARBA" id="ARBA00023295"/>
    </source>
</evidence>
<keyword evidence="4 10" id="KW-0378">Hydrolase</keyword>
<keyword evidence="5 11" id="KW-0119">Carbohydrate metabolism</keyword>
<reference evidence="15 16" key="1">
    <citation type="submission" date="2024-07" db="EMBL/GenBank/DDBJ databases">
        <title>Section-level genome sequencing and comparative genomics of Aspergillus sections Usti and Cavernicolus.</title>
        <authorList>
            <consortium name="Lawrence Berkeley National Laboratory"/>
            <person name="Nybo J.L."/>
            <person name="Vesth T.C."/>
            <person name="Theobald S."/>
            <person name="Frisvad J.C."/>
            <person name="Larsen T.O."/>
            <person name="Kjaerboelling I."/>
            <person name="Rothschild-Mancinelli K."/>
            <person name="Lyhne E.K."/>
            <person name="Kogle M.E."/>
            <person name="Barry K."/>
            <person name="Clum A."/>
            <person name="Na H."/>
            <person name="Ledsgaard L."/>
            <person name="Lin J."/>
            <person name="Lipzen A."/>
            <person name="Kuo A."/>
            <person name="Riley R."/>
            <person name="Mondo S."/>
            <person name="Labutti K."/>
            <person name="Haridas S."/>
            <person name="Pangalinan J."/>
            <person name="Salamov A.A."/>
            <person name="Simmons B.A."/>
            <person name="Magnuson J.K."/>
            <person name="Chen J."/>
            <person name="Drula E."/>
            <person name="Henrissat B."/>
            <person name="Wiebenga A."/>
            <person name="Lubbers R.J."/>
            <person name="Gomes A.C."/>
            <person name="Makela M.R."/>
            <person name="Stajich J."/>
            <person name="Grigoriev I.V."/>
            <person name="Mortensen U.H."/>
            <person name="De Vries R.P."/>
            <person name="Baker S.E."/>
            <person name="Andersen M.R."/>
        </authorList>
    </citation>
    <scope>NUCLEOTIDE SEQUENCE [LARGE SCALE GENOMIC DNA]</scope>
    <source>
        <strain evidence="15 16">CBS 209.92</strain>
    </source>
</reference>
<dbReference type="Gene3D" id="3.30.379.10">
    <property type="entry name" value="Chitobiase/beta-hexosaminidase domain 2-like"/>
    <property type="match status" value="1"/>
</dbReference>
<evidence type="ECO:0000256" key="4">
    <source>
        <dbReference type="ARBA" id="ARBA00022801"/>
    </source>
</evidence>
<proteinExistence type="inferred from homology"/>
<dbReference type="InterPro" id="IPR017853">
    <property type="entry name" value="GH"/>
</dbReference>
<evidence type="ECO:0000256" key="3">
    <source>
        <dbReference type="ARBA" id="ARBA00022651"/>
    </source>
</evidence>
<dbReference type="InterPro" id="IPR011099">
    <property type="entry name" value="Glyco_hydro_67_C"/>
</dbReference>
<feature type="domain" description="Glycosyl hydrolase family 67 C-terminal" evidence="13">
    <location>
        <begin position="477"/>
        <end position="700"/>
    </location>
</feature>
<evidence type="ECO:0000259" key="13">
    <source>
        <dbReference type="Pfam" id="PF07477"/>
    </source>
</evidence>
<dbReference type="InterPro" id="IPR037054">
    <property type="entry name" value="A-glucoronidase_C_sf"/>
</dbReference>
<organism evidence="15 16">
    <name type="scientific">Aspergillus keveii</name>
    <dbReference type="NCBI Taxonomy" id="714993"/>
    <lineage>
        <taxon>Eukaryota</taxon>
        <taxon>Fungi</taxon>
        <taxon>Dikarya</taxon>
        <taxon>Ascomycota</taxon>
        <taxon>Pezizomycotina</taxon>
        <taxon>Eurotiomycetes</taxon>
        <taxon>Eurotiomycetidae</taxon>
        <taxon>Eurotiales</taxon>
        <taxon>Aspergillaceae</taxon>
        <taxon>Aspergillus</taxon>
        <taxon>Aspergillus subgen. Nidulantes</taxon>
    </lineage>
</organism>
<evidence type="ECO:0000256" key="2">
    <source>
        <dbReference type="ARBA" id="ARBA00012271"/>
    </source>
</evidence>
<dbReference type="SUPFAM" id="SSF55545">
    <property type="entry name" value="beta-N-acetylhexosaminidase-like domain"/>
    <property type="match status" value="1"/>
</dbReference>
<feature type="domain" description="Alpha glucuronidase N-terminal" evidence="12">
    <location>
        <begin position="28"/>
        <end position="144"/>
    </location>
</feature>
<evidence type="ECO:0000256" key="1">
    <source>
        <dbReference type="ARBA" id="ARBA00008833"/>
    </source>
</evidence>
<dbReference type="Gene3D" id="3.90.1330.10">
    <property type="entry name" value="Alpha-glucuronidase, C-terminal domain"/>
    <property type="match status" value="1"/>
</dbReference>
<dbReference type="Pfam" id="PF07488">
    <property type="entry name" value="Glyco_hydro_67M"/>
    <property type="match status" value="1"/>
</dbReference>
<dbReference type="SUPFAM" id="SSF51445">
    <property type="entry name" value="(Trans)glycosidases"/>
    <property type="match status" value="1"/>
</dbReference>
<evidence type="ECO:0000256" key="8">
    <source>
        <dbReference type="ARBA" id="ARBA00024828"/>
    </source>
</evidence>
<keyword evidence="3 10" id="KW-0858">Xylan degradation</keyword>
<feature type="signal peptide" evidence="10 11">
    <location>
        <begin position="1"/>
        <end position="22"/>
    </location>
</feature>
<feature type="domain" description="Glycosyl hydrolase family 67 catalytic" evidence="14">
    <location>
        <begin position="159"/>
        <end position="475"/>
    </location>
</feature>
<evidence type="ECO:0000256" key="5">
    <source>
        <dbReference type="ARBA" id="ARBA00023277"/>
    </source>
</evidence>
<sequence length="848" mass="94470">MSNCCAMRWSTLILPFLALAAAEDGSKGWLRYAPVPCNRHCQRSLPSYVVTFPSNNSSPIETAAEELRQGFQSIVGKAISTSHDCNIKSSVLVATVDDYRLCKSRIPRAIPDLDEDGFYIQLNGPSATIIGQSARGALYGAFEYLSLLAQGDFASLSGDTEYTSNPHAPIRWVNQWDNMDGSIERGYAGPSIFFANGSIVDDLTRVREYARLLSSVRINAVIVNNVNANATLLSPTNMDGLKRIADAMRPYGVQIGISLNFASPKDFGGLDTYDPLDEDVITWWEDITNDLYARIPDLAGYLVKASSEGQPGPDTYNRTLAEGANLFARALQPHGGILMFRAFVYDHHISEENWKNDRANAAVDFFRPLDGEFEENVVIQIKYGPIDFQVREPVSPLFANLRETNVAMELQVTQEYLGQQDHLVYLPPLWKTITDFDLRVDNASSLTRDIVSGQHFNRPLGGWAAVVNVGTNTSWLGSHLAMSNLYAYGRMAWDPTVDEVSILEDWTRLTFGRDKSLLNTITDLSMVSWPAYENYSGNLGIQTLTDILYTHYGPNPASQDGNGWGQWTRADHDTIGMDRTVWNGTGFSSQYPPQVAERYEKIETTPDDLLLWFHHVPYTHRLRGSGKTVIQHFYDAHYAGAETVAAFPEQWDAVKHVVDERRFNEVRRELVYQAGHAIIWRDAITGFYNNLSGIPDTHNRVGNHPWRIEAEDMELDGYVPYTVSPPSTASGGLAIVTETNSTVGTARTTLEFTRGKYDLVVNYYDLYGGQATWKVYVNDDLVGSWKGVMEDTLGHTPSIYLDGHSATRVRFPGVRIKPGDVLRVVGEADGVEPAPVDYVAFLPDGVID</sequence>
<dbReference type="PANTHER" id="PTHR39207">
    <property type="entry name" value="ALPHA-GLUCURONIDASE A"/>
    <property type="match status" value="1"/>
</dbReference>
<evidence type="ECO:0000259" key="12">
    <source>
        <dbReference type="Pfam" id="PF03648"/>
    </source>
</evidence>
<evidence type="ECO:0000313" key="15">
    <source>
        <dbReference type="EMBL" id="KAL2800627.1"/>
    </source>
</evidence>
<dbReference type="Pfam" id="PF03648">
    <property type="entry name" value="Glyco_hydro_67N"/>
    <property type="match status" value="1"/>
</dbReference>
<evidence type="ECO:0000259" key="14">
    <source>
        <dbReference type="Pfam" id="PF07488"/>
    </source>
</evidence>
<evidence type="ECO:0000256" key="7">
    <source>
        <dbReference type="ARBA" id="ARBA00023326"/>
    </source>
</evidence>
<comment type="caution">
    <text evidence="15">The sequence shown here is derived from an EMBL/GenBank/DDBJ whole genome shotgun (WGS) entry which is preliminary data.</text>
</comment>
<dbReference type="CDD" id="cd02795">
    <property type="entry name" value="CBM6-CBM35-CBM36_like"/>
    <property type="match status" value="1"/>
</dbReference>
<keyword evidence="10" id="KW-0964">Secreted</keyword>
<dbReference type="EMBL" id="JBFTWV010000003">
    <property type="protein sequence ID" value="KAL2800627.1"/>
    <property type="molecule type" value="Genomic_DNA"/>
</dbReference>
<dbReference type="InterPro" id="IPR011100">
    <property type="entry name" value="Glyco_hydro_67_cat"/>
</dbReference>
<name>A0ABR4GNX5_9EURO</name>
<comment type="subcellular location">
    <subcellularLocation>
        <location evidence="10 11">Secreted</location>
    </subcellularLocation>
</comment>
<dbReference type="InterPro" id="IPR005154">
    <property type="entry name" value="Glyco_hydro_67_aGlcAse_N"/>
</dbReference>
<dbReference type="InterPro" id="IPR011395">
    <property type="entry name" value="Glyco_hydro_67_aGlcAse"/>
</dbReference>
<feature type="chain" id="PRO_5044991043" description="Alpha-glucuronidase" evidence="10 11">
    <location>
        <begin position="23"/>
        <end position="848"/>
    </location>
</feature>
<comment type="function">
    <text evidence="8 11">Alpha-glucuronidase involved in the hydrolysis of xylan, a major structural heterogeneous polysaccharide found in plant biomass representing the second most abundant polysaccharide in the biosphere, after cellulose. Releases 4-O-methylglucuronic acid from xylan.</text>
</comment>
<evidence type="ECO:0000256" key="9">
    <source>
        <dbReference type="ARBA" id="ARBA00048838"/>
    </source>
</evidence>